<feature type="transmembrane region" description="Helical" evidence="1">
    <location>
        <begin position="20"/>
        <end position="38"/>
    </location>
</feature>
<comment type="caution">
    <text evidence="2">The sequence shown here is derived from an EMBL/GenBank/DDBJ whole genome shotgun (WGS) entry which is preliminary data.</text>
</comment>
<accession>A0ABV2JJ35</accession>
<dbReference type="Proteomes" id="UP001549055">
    <property type="component" value="Unassembled WGS sequence"/>
</dbReference>
<keyword evidence="1" id="KW-0472">Membrane</keyword>
<reference evidence="2 3" key="1">
    <citation type="submission" date="2024-06" db="EMBL/GenBank/DDBJ databases">
        <title>Genomic Encyclopedia of Type Strains, Phase IV (KMG-IV): sequencing the most valuable type-strain genomes for metagenomic binning, comparative biology and taxonomic classification.</title>
        <authorList>
            <person name="Goeker M."/>
        </authorList>
    </citation>
    <scope>NUCLEOTIDE SEQUENCE [LARGE SCALE GENOMIC DNA]</scope>
    <source>
        <strain evidence="2 3">DSM 15349</strain>
    </source>
</reference>
<sequence>MIKIFGKVRYHWQPELSWSIIYWSAALSLFFIGLSMLFEKLQLSRSILGLFGIFVLLALVGLHRYFVIEDENLEIASVNLFAIKKIPIKEIEKVSVTYLSIELFCRQYPNGKIFYMRKWPKKYFVNALALNPHFGGEVELSDHLIKQDYFEEYYAQKD</sequence>
<name>A0ABV2JJ35_9STRE</name>
<proteinExistence type="predicted"/>
<keyword evidence="1" id="KW-0812">Transmembrane</keyword>
<gene>
    <name evidence="2" type="ORF">ABID27_000553</name>
</gene>
<evidence type="ECO:0000313" key="2">
    <source>
        <dbReference type="EMBL" id="MET3643931.1"/>
    </source>
</evidence>
<evidence type="ECO:0008006" key="4">
    <source>
        <dbReference type="Google" id="ProtNLM"/>
    </source>
</evidence>
<dbReference type="RefSeq" id="WP_253363945.1">
    <property type="nucleotide sequence ID" value="NZ_JALJXU010000002.1"/>
</dbReference>
<evidence type="ECO:0000313" key="3">
    <source>
        <dbReference type="Proteomes" id="UP001549055"/>
    </source>
</evidence>
<dbReference type="EMBL" id="JBEPMK010000002">
    <property type="protein sequence ID" value="MET3643931.1"/>
    <property type="molecule type" value="Genomic_DNA"/>
</dbReference>
<keyword evidence="3" id="KW-1185">Reference proteome</keyword>
<evidence type="ECO:0000256" key="1">
    <source>
        <dbReference type="SAM" id="Phobius"/>
    </source>
</evidence>
<feature type="transmembrane region" description="Helical" evidence="1">
    <location>
        <begin position="47"/>
        <end position="66"/>
    </location>
</feature>
<dbReference type="InterPro" id="IPR020215">
    <property type="entry name" value="EbsA-like"/>
</dbReference>
<dbReference type="Pfam" id="PF17255">
    <property type="entry name" value="EbsA"/>
    <property type="match status" value="1"/>
</dbReference>
<organism evidence="2 3">
    <name type="scientific">Streptococcus gallinaceus</name>
    <dbReference type="NCBI Taxonomy" id="165758"/>
    <lineage>
        <taxon>Bacteria</taxon>
        <taxon>Bacillati</taxon>
        <taxon>Bacillota</taxon>
        <taxon>Bacilli</taxon>
        <taxon>Lactobacillales</taxon>
        <taxon>Streptococcaceae</taxon>
        <taxon>Streptococcus</taxon>
    </lineage>
</organism>
<keyword evidence="1" id="KW-1133">Transmembrane helix</keyword>
<protein>
    <recommendedName>
        <fullName evidence="4">Pore forming protein ebsA</fullName>
    </recommendedName>
</protein>